<dbReference type="EMBL" id="BJWK01000003">
    <property type="protein sequence ID" value="GEM07242.1"/>
    <property type="molecule type" value="Genomic_DNA"/>
</dbReference>
<accession>A0A511KA76</accession>
<name>A0A511KA76_RHOTO</name>
<evidence type="ECO:0000313" key="3">
    <source>
        <dbReference type="Proteomes" id="UP000321518"/>
    </source>
</evidence>
<dbReference type="SUPFAM" id="SSF118359">
    <property type="entry name" value="Expressed protein At2g23090/F21P24.15"/>
    <property type="match status" value="1"/>
</dbReference>
<evidence type="ECO:0000313" key="2">
    <source>
        <dbReference type="EMBL" id="GEM07242.1"/>
    </source>
</evidence>
<reference evidence="2 3" key="1">
    <citation type="submission" date="2019-07" db="EMBL/GenBank/DDBJ databases">
        <title>Rhodotorula toruloides NBRC10032 genome sequencing.</title>
        <authorList>
            <person name="Shida Y."/>
            <person name="Takaku H."/>
            <person name="Ogasawara W."/>
            <person name="Mori K."/>
        </authorList>
    </citation>
    <scope>NUCLEOTIDE SEQUENCE [LARGE SCALE GENOMIC DNA]</scope>
    <source>
        <strain evidence="2 3">NBRC10032</strain>
    </source>
</reference>
<evidence type="ECO:0000256" key="1">
    <source>
        <dbReference type="SAM" id="MobiDB-lite"/>
    </source>
</evidence>
<dbReference type="InterPro" id="IPR026939">
    <property type="entry name" value="ZNF706/At2g23090_sf"/>
</dbReference>
<protein>
    <submittedName>
        <fullName evidence="2">Uncharacterized protein</fullName>
    </submittedName>
</protein>
<dbReference type="OrthoDB" id="73348at2759"/>
<sequence>MARGLQKIEAHFFGSSLFPFSSSSIEPLPPQLRQKAQAKKGAGGKSNLKARAAAFKIVCPACKLPLSDYKNFKEHFEYVPLALFPPRFSFTNQVSNRSKHPKLPLPTEESLAPPA</sequence>
<dbReference type="AlphaFoldDB" id="A0A511KA76"/>
<dbReference type="Proteomes" id="UP000321518">
    <property type="component" value="Unassembled WGS sequence"/>
</dbReference>
<dbReference type="Gene3D" id="4.10.1050.10">
    <property type="entry name" value="At2g23090-like"/>
    <property type="match status" value="1"/>
</dbReference>
<proteinExistence type="predicted"/>
<comment type="caution">
    <text evidence="2">The sequence shown here is derived from an EMBL/GenBank/DDBJ whole genome shotgun (WGS) entry which is preliminary data.</text>
</comment>
<organism evidence="2 3">
    <name type="scientific">Rhodotorula toruloides</name>
    <name type="common">Yeast</name>
    <name type="synonym">Rhodosporidium toruloides</name>
    <dbReference type="NCBI Taxonomy" id="5286"/>
    <lineage>
        <taxon>Eukaryota</taxon>
        <taxon>Fungi</taxon>
        <taxon>Dikarya</taxon>
        <taxon>Basidiomycota</taxon>
        <taxon>Pucciniomycotina</taxon>
        <taxon>Microbotryomycetes</taxon>
        <taxon>Sporidiobolales</taxon>
        <taxon>Sporidiobolaceae</taxon>
        <taxon>Rhodotorula</taxon>
    </lineage>
</organism>
<gene>
    <name evidence="2" type="ORF">Rt10032_c03g1259</name>
</gene>
<feature type="region of interest" description="Disordered" evidence="1">
    <location>
        <begin position="94"/>
        <end position="115"/>
    </location>
</feature>